<dbReference type="Proteomes" id="UP000000268">
    <property type="component" value="Plasmid pREB7"/>
</dbReference>
<dbReference type="AlphaFoldDB" id="A8ZQB1"/>
<dbReference type="EMBL" id="CP000844">
    <property type="protein sequence ID" value="ABW33197.1"/>
    <property type="molecule type" value="Genomic_DNA"/>
</dbReference>
<dbReference type="HOGENOM" id="CLU_3338811_0_0_3"/>
<proteinExistence type="predicted"/>
<dbReference type="KEGG" id="amr:AM1_G0017"/>
<evidence type="ECO:0000313" key="2">
    <source>
        <dbReference type="Proteomes" id="UP000000268"/>
    </source>
</evidence>
<keyword evidence="1" id="KW-0614">Plasmid</keyword>
<reference evidence="1 2" key="1">
    <citation type="journal article" date="2008" name="Proc. Natl. Acad. Sci. U.S.A.">
        <title>Niche adaptation and genome expansion in the chlorophyll d-producing cyanobacterium Acaryochloris marina.</title>
        <authorList>
            <person name="Swingley W.D."/>
            <person name="Chen M."/>
            <person name="Cheung P.C."/>
            <person name="Conrad A.L."/>
            <person name="Dejesa L.C."/>
            <person name="Hao J."/>
            <person name="Honchak B.M."/>
            <person name="Karbach L.E."/>
            <person name="Kurdoglu A."/>
            <person name="Lahiri S."/>
            <person name="Mastrian S.D."/>
            <person name="Miyashita H."/>
            <person name="Page L."/>
            <person name="Ramakrishna P."/>
            <person name="Satoh S."/>
            <person name="Sattley W.M."/>
            <person name="Shimada Y."/>
            <person name="Taylor H.L."/>
            <person name="Tomo T."/>
            <person name="Tsuchiya T."/>
            <person name="Wang Z.T."/>
            <person name="Raymond J."/>
            <person name="Mimuro M."/>
            <person name="Blankenship R.E."/>
            <person name="Touchman J.W."/>
        </authorList>
    </citation>
    <scope>NUCLEOTIDE SEQUENCE [LARGE SCALE GENOMIC DNA]</scope>
    <source>
        <strain evidence="2">MBIC 11017</strain>
        <plasmid evidence="2">Plasmid pREB7</plasmid>
    </source>
</reference>
<geneLocation type="plasmid" evidence="1 2">
    <name>pREB7</name>
</geneLocation>
<sequence length="37" mass="4066">MAGFAFSSYVDRSIAGWLSGGATRMFLRGRGWSMSTF</sequence>
<organism evidence="1 2">
    <name type="scientific">Acaryochloris marina (strain MBIC 11017)</name>
    <dbReference type="NCBI Taxonomy" id="329726"/>
    <lineage>
        <taxon>Bacteria</taxon>
        <taxon>Bacillati</taxon>
        <taxon>Cyanobacteriota</taxon>
        <taxon>Cyanophyceae</taxon>
        <taxon>Acaryochloridales</taxon>
        <taxon>Acaryochloridaceae</taxon>
        <taxon>Acaryochloris</taxon>
    </lineage>
</organism>
<keyword evidence="2" id="KW-1185">Reference proteome</keyword>
<gene>
    <name evidence="1" type="ordered locus">AM1_G0017</name>
</gene>
<name>A8ZQB1_ACAM1</name>
<evidence type="ECO:0000313" key="1">
    <source>
        <dbReference type="EMBL" id="ABW33197.1"/>
    </source>
</evidence>
<accession>A8ZQB1</accession>
<protein>
    <submittedName>
        <fullName evidence="1">Uncharacterized protein</fullName>
    </submittedName>
</protein>